<dbReference type="InterPro" id="IPR036864">
    <property type="entry name" value="Zn2-C6_fun-type_DNA-bd_sf"/>
</dbReference>
<protein>
    <recommendedName>
        <fullName evidence="8">Zn(2)-C6 fungal-type domain-containing protein</fullName>
    </recommendedName>
</protein>
<evidence type="ECO:0000256" key="3">
    <source>
        <dbReference type="SAM" id="MobiDB-lite"/>
    </source>
</evidence>
<dbReference type="InterPro" id="IPR000182">
    <property type="entry name" value="GNAT_dom"/>
</dbReference>
<dbReference type="Proteomes" id="UP000782241">
    <property type="component" value="Unassembled WGS sequence"/>
</dbReference>
<organism evidence="6 7">
    <name type="scientific">Fusarium avenaceum</name>
    <dbReference type="NCBI Taxonomy" id="40199"/>
    <lineage>
        <taxon>Eukaryota</taxon>
        <taxon>Fungi</taxon>
        <taxon>Dikarya</taxon>
        <taxon>Ascomycota</taxon>
        <taxon>Pezizomycotina</taxon>
        <taxon>Sordariomycetes</taxon>
        <taxon>Hypocreomycetidae</taxon>
        <taxon>Hypocreales</taxon>
        <taxon>Nectriaceae</taxon>
        <taxon>Fusarium</taxon>
        <taxon>Fusarium tricinctum species complex</taxon>
    </lineage>
</organism>
<dbReference type="InterPro" id="IPR016181">
    <property type="entry name" value="Acyl_CoA_acyltransferase"/>
</dbReference>
<dbReference type="SUPFAM" id="SSF57701">
    <property type="entry name" value="Zn2/Cys6 DNA-binding domain"/>
    <property type="match status" value="1"/>
</dbReference>
<dbReference type="CDD" id="cd04301">
    <property type="entry name" value="NAT_SF"/>
    <property type="match status" value="1"/>
</dbReference>
<dbReference type="GO" id="GO:0045944">
    <property type="term" value="P:positive regulation of transcription by RNA polymerase II"/>
    <property type="evidence" value="ECO:0007669"/>
    <property type="project" value="TreeGrafter"/>
</dbReference>
<proteinExistence type="predicted"/>
<dbReference type="Gene3D" id="3.40.630.30">
    <property type="match status" value="1"/>
</dbReference>
<dbReference type="PROSITE" id="PS50048">
    <property type="entry name" value="ZN2_CY6_FUNGAL_2"/>
    <property type="match status" value="1"/>
</dbReference>
<dbReference type="PROSITE" id="PS51186">
    <property type="entry name" value="GNAT"/>
    <property type="match status" value="1"/>
</dbReference>
<dbReference type="EMBL" id="JAGPUO010000011">
    <property type="protein sequence ID" value="KAG5659538.1"/>
    <property type="molecule type" value="Genomic_DNA"/>
</dbReference>
<dbReference type="SMART" id="SM00066">
    <property type="entry name" value="GAL4"/>
    <property type="match status" value="1"/>
</dbReference>
<name>A0A9P7H457_9HYPO</name>
<dbReference type="CDD" id="cd00067">
    <property type="entry name" value="GAL4"/>
    <property type="match status" value="1"/>
</dbReference>
<dbReference type="SUPFAM" id="SSF55729">
    <property type="entry name" value="Acyl-CoA N-acyltransferases (Nat)"/>
    <property type="match status" value="1"/>
</dbReference>
<dbReference type="GO" id="GO:0000981">
    <property type="term" value="F:DNA-binding transcription factor activity, RNA polymerase II-specific"/>
    <property type="evidence" value="ECO:0007669"/>
    <property type="project" value="InterPro"/>
</dbReference>
<accession>A0A9P7H457</accession>
<gene>
    <name evidence="6" type="ORF">KAF25_002097</name>
</gene>
<dbReference type="PANTHER" id="PTHR37534">
    <property type="entry name" value="TRANSCRIPTIONAL ACTIVATOR PROTEIN UGA3"/>
    <property type="match status" value="1"/>
</dbReference>
<comment type="caution">
    <text evidence="6">The sequence shown here is derived from an EMBL/GenBank/DDBJ whole genome shotgun (WGS) entry which is preliminary data.</text>
</comment>
<feature type="region of interest" description="Disordered" evidence="3">
    <location>
        <begin position="296"/>
        <end position="320"/>
    </location>
</feature>
<reference evidence="6" key="1">
    <citation type="submission" date="2021-04" db="EMBL/GenBank/DDBJ databases">
        <title>Draft genome of Fusarium avenaceum strain F156N33, isolated from an atmospheric sample in Virginia.</title>
        <authorList>
            <person name="Yang S."/>
            <person name="Vinatzer B.A."/>
            <person name="Coleman J."/>
        </authorList>
    </citation>
    <scope>NUCLEOTIDE SEQUENCE</scope>
    <source>
        <strain evidence="6">F156N33</strain>
    </source>
</reference>
<evidence type="ECO:0000313" key="6">
    <source>
        <dbReference type="EMBL" id="KAG5659538.1"/>
    </source>
</evidence>
<dbReference type="Pfam" id="PF00172">
    <property type="entry name" value="Zn_clus"/>
    <property type="match status" value="1"/>
</dbReference>
<dbReference type="GO" id="GO:0008270">
    <property type="term" value="F:zinc ion binding"/>
    <property type="evidence" value="ECO:0007669"/>
    <property type="project" value="InterPro"/>
</dbReference>
<dbReference type="InterPro" id="IPR001138">
    <property type="entry name" value="Zn2Cys6_DnaBD"/>
</dbReference>
<dbReference type="GO" id="GO:0005634">
    <property type="term" value="C:nucleus"/>
    <property type="evidence" value="ECO:0007669"/>
    <property type="project" value="UniProtKB-SubCell"/>
</dbReference>
<evidence type="ECO:0000259" key="4">
    <source>
        <dbReference type="PROSITE" id="PS50048"/>
    </source>
</evidence>
<keyword evidence="7" id="KW-1185">Reference proteome</keyword>
<dbReference type="InterPro" id="IPR021858">
    <property type="entry name" value="Fun_TF"/>
</dbReference>
<dbReference type="Pfam" id="PF13508">
    <property type="entry name" value="Acetyltransf_7"/>
    <property type="match status" value="1"/>
</dbReference>
<keyword evidence="2" id="KW-0539">Nucleus</keyword>
<evidence type="ECO:0000256" key="2">
    <source>
        <dbReference type="ARBA" id="ARBA00023242"/>
    </source>
</evidence>
<evidence type="ECO:0000259" key="5">
    <source>
        <dbReference type="PROSITE" id="PS51186"/>
    </source>
</evidence>
<dbReference type="AlphaFoldDB" id="A0A9P7H457"/>
<dbReference type="GO" id="GO:0000976">
    <property type="term" value="F:transcription cis-regulatory region binding"/>
    <property type="evidence" value="ECO:0007669"/>
    <property type="project" value="TreeGrafter"/>
</dbReference>
<dbReference type="PANTHER" id="PTHR37534:SF44">
    <property type="entry name" value="ZN(II)2CYS6 TRANSCRIPTION FACTOR (EUROFUNG)"/>
    <property type="match status" value="1"/>
</dbReference>
<evidence type="ECO:0000313" key="7">
    <source>
        <dbReference type="Proteomes" id="UP000782241"/>
    </source>
</evidence>
<feature type="domain" description="Zn(2)-C6 fungal-type" evidence="4">
    <location>
        <begin position="240"/>
        <end position="267"/>
    </location>
</feature>
<dbReference type="GO" id="GO:0016747">
    <property type="term" value="F:acyltransferase activity, transferring groups other than amino-acyl groups"/>
    <property type="evidence" value="ECO:0007669"/>
    <property type="project" value="InterPro"/>
</dbReference>
<dbReference type="Pfam" id="PF11951">
    <property type="entry name" value="Fungal_trans_2"/>
    <property type="match status" value="2"/>
</dbReference>
<evidence type="ECO:0008006" key="8">
    <source>
        <dbReference type="Google" id="ProtNLM"/>
    </source>
</evidence>
<sequence>MAKSITAKVRLRPLPFDSASIKVAAEIISLSFASDPLIRWLSRDRTGPGWETLTPTLQRWQEARLRGYAIRAIAMEAVTVSETPESVGSCFLFPPGSHYRWSDVFWWPACFKAAWDQYWAKPTEPFSDPEKIGTMMDAHHEFEDKIRDKYPSNSLYYLEIAAVKPDCQGMGVGRAIMQWVVEKLGGSPCFLECTDQKNIGFYEKYGFKVAEEKTLAQENDATSTVTLYYMIRDPEGKKYCWTCKRRHKKCDEKRPVCQRCVQAGMTCEGYKTRLTWGASDTATSTGAGVVLNPIRQPRAKTRSSRNRDVGNTGESMPNFPLDMPEFTSGQSPDELDLLCLQFESLSEELPNEDVAQKLMESFTTTGYQTLTGRAGQDTLFRSDVLPLCESSISLRNACLAYQASLSADTSRWTPIYMQSALSNYLGDLDTPSRLTQDVTLATGVLLCSVSINSLYIWSPLLKGLHGVLHARELLSNIERPPLADHLLEVVALLDIPCFTLNRITPSLDIWKLYVKPNKQLGIEQTSGLPYTLVNLLADMDSPTVENDLLQWPGEIGDDFVQIHLWEAFRFAGILHSRALVGSQDPTTSLPGKLKTEVARMRVFAAIQAIINTGTFNFQLTLAKAILYPLFIAGLLAENDQEQRLTRVAFQYLMQSEQSQTEQMILDIIAKVWKFGKGSSEVSKLMMATEAAAELNVEIHLY</sequence>
<feature type="domain" description="N-acetyltransferase" evidence="5">
    <location>
        <begin position="94"/>
        <end position="235"/>
    </location>
</feature>
<dbReference type="Gene3D" id="4.10.240.10">
    <property type="entry name" value="Zn(2)-C6 fungal-type DNA-binding domain"/>
    <property type="match status" value="1"/>
</dbReference>
<evidence type="ECO:0000256" key="1">
    <source>
        <dbReference type="ARBA" id="ARBA00004123"/>
    </source>
</evidence>
<comment type="subcellular location">
    <subcellularLocation>
        <location evidence="1">Nucleus</location>
    </subcellularLocation>
</comment>